<protein>
    <submittedName>
        <fullName evidence="13">Lipid kinase</fullName>
    </submittedName>
</protein>
<dbReference type="GO" id="GO:0008654">
    <property type="term" value="P:phospholipid biosynthetic process"/>
    <property type="evidence" value="ECO:0007669"/>
    <property type="project" value="UniProtKB-KW"/>
</dbReference>
<dbReference type="EMBL" id="PDSK01000021">
    <property type="protein sequence ID" value="PIE36251.1"/>
    <property type="molecule type" value="Genomic_DNA"/>
</dbReference>
<keyword evidence="9" id="KW-0443">Lipid metabolism</keyword>
<evidence type="ECO:0000256" key="1">
    <source>
        <dbReference type="ARBA" id="ARBA00001946"/>
    </source>
</evidence>
<keyword evidence="8" id="KW-0460">Magnesium</keyword>
<keyword evidence="7" id="KW-0067">ATP-binding</keyword>
<reference evidence="13 14" key="1">
    <citation type="submission" date="2017-10" db="EMBL/GenBank/DDBJ databases">
        <title>Novel microbial diversity and functional potential in the marine mammal oral microbiome.</title>
        <authorList>
            <person name="Dudek N.K."/>
            <person name="Sun C.L."/>
            <person name="Burstein D."/>
            <person name="Kantor R.S."/>
            <person name="Aliaga Goltsman D.S."/>
            <person name="Bik E.M."/>
            <person name="Thomas B.C."/>
            <person name="Banfield J.F."/>
            <person name="Relman D.A."/>
        </authorList>
    </citation>
    <scope>NUCLEOTIDE SEQUENCE [LARGE SCALE GENOMIC DNA]</scope>
    <source>
        <strain evidence="13">DOLJORAL78_47_16</strain>
    </source>
</reference>
<dbReference type="GO" id="GO:0005886">
    <property type="term" value="C:plasma membrane"/>
    <property type="evidence" value="ECO:0007669"/>
    <property type="project" value="TreeGrafter"/>
</dbReference>
<evidence type="ECO:0000256" key="5">
    <source>
        <dbReference type="ARBA" id="ARBA00022741"/>
    </source>
</evidence>
<keyword evidence="6 13" id="KW-0418">Kinase</keyword>
<dbReference type="AlphaFoldDB" id="A0A2G6KKS1"/>
<accession>A0A2G6KKS1</accession>
<keyword evidence="11" id="KW-1208">Phospholipid metabolism</keyword>
<keyword evidence="2" id="KW-0444">Lipid biosynthesis</keyword>
<dbReference type="Proteomes" id="UP000230821">
    <property type="component" value="Unassembled WGS sequence"/>
</dbReference>
<dbReference type="InterPro" id="IPR001206">
    <property type="entry name" value="Diacylglycerol_kinase_cat_dom"/>
</dbReference>
<comment type="cofactor">
    <cofactor evidence="1">
        <name>Mg(2+)</name>
        <dbReference type="ChEBI" id="CHEBI:18420"/>
    </cofactor>
</comment>
<dbReference type="InterPro" id="IPR016064">
    <property type="entry name" value="NAD/diacylglycerol_kinase_sf"/>
</dbReference>
<evidence type="ECO:0000256" key="4">
    <source>
        <dbReference type="ARBA" id="ARBA00022723"/>
    </source>
</evidence>
<dbReference type="PANTHER" id="PTHR12358">
    <property type="entry name" value="SPHINGOSINE KINASE"/>
    <property type="match status" value="1"/>
</dbReference>
<sequence length="320" mass="34118">MDILCILNLVAGGGRVAPQVASTIIKLCKRANMSCDIVTTQKQGDGTLLAQKAARKGYRLVIAAGGDGTINEVATGLVGTSCTLCIIPAGSGNGLARGLRIPLQPQEACRLIVHGAQKQIDVGQVGGRYFFATSGIGFDAHVGKVYNETPGHFRGLVPYAQIAIAEFFDYTPENVIVRCNGKTYYYTPVVLTVANTEQYGGGAIIAPGAVPDDGLFDISIIPQSPVFRIVNHLPKLFLGTINTFPNFIAHKAKSLTVTRNFPGPVHVDGESFMAGKELEFTLLPRALNVQVPKKFAQKSSSPPKGISEPDKQVEILKRVG</sequence>
<evidence type="ECO:0000256" key="2">
    <source>
        <dbReference type="ARBA" id="ARBA00022516"/>
    </source>
</evidence>
<dbReference type="InterPro" id="IPR050187">
    <property type="entry name" value="Lipid_Phosphate_FormReg"/>
</dbReference>
<proteinExistence type="predicted"/>
<dbReference type="Pfam" id="PF19279">
    <property type="entry name" value="YegS_C"/>
    <property type="match status" value="1"/>
</dbReference>
<evidence type="ECO:0000313" key="14">
    <source>
        <dbReference type="Proteomes" id="UP000230821"/>
    </source>
</evidence>
<feature type="domain" description="DAGKc" evidence="12">
    <location>
        <begin position="1"/>
        <end position="129"/>
    </location>
</feature>
<dbReference type="Gene3D" id="3.40.50.10330">
    <property type="entry name" value="Probable inorganic polyphosphate/atp-NAD kinase, domain 1"/>
    <property type="match status" value="1"/>
</dbReference>
<dbReference type="NCBIfam" id="TIGR00147">
    <property type="entry name" value="YegS/Rv2252/BmrU family lipid kinase"/>
    <property type="match status" value="1"/>
</dbReference>
<evidence type="ECO:0000259" key="12">
    <source>
        <dbReference type="PROSITE" id="PS50146"/>
    </source>
</evidence>
<keyword evidence="4" id="KW-0479">Metal-binding</keyword>
<evidence type="ECO:0000313" key="13">
    <source>
        <dbReference type="EMBL" id="PIE36251.1"/>
    </source>
</evidence>
<keyword evidence="3" id="KW-0808">Transferase</keyword>
<dbReference type="PROSITE" id="PS50146">
    <property type="entry name" value="DAGK"/>
    <property type="match status" value="1"/>
</dbReference>
<evidence type="ECO:0000256" key="6">
    <source>
        <dbReference type="ARBA" id="ARBA00022777"/>
    </source>
</evidence>
<name>A0A2G6KKS1_9BACT</name>
<evidence type="ECO:0000256" key="8">
    <source>
        <dbReference type="ARBA" id="ARBA00022842"/>
    </source>
</evidence>
<evidence type="ECO:0000256" key="11">
    <source>
        <dbReference type="ARBA" id="ARBA00023264"/>
    </source>
</evidence>
<dbReference type="InterPro" id="IPR005218">
    <property type="entry name" value="Diacylglycerol/lipid_kinase"/>
</dbReference>
<dbReference type="PANTHER" id="PTHR12358:SF106">
    <property type="entry name" value="LIPID KINASE YEGS"/>
    <property type="match status" value="1"/>
</dbReference>
<evidence type="ECO:0000256" key="9">
    <source>
        <dbReference type="ARBA" id="ARBA00023098"/>
    </source>
</evidence>
<dbReference type="Pfam" id="PF00781">
    <property type="entry name" value="DAGK_cat"/>
    <property type="match status" value="1"/>
</dbReference>
<dbReference type="SMART" id="SM00046">
    <property type="entry name" value="DAGKc"/>
    <property type="match status" value="1"/>
</dbReference>
<dbReference type="InterPro" id="IPR017438">
    <property type="entry name" value="ATP-NAD_kinase_N"/>
</dbReference>
<dbReference type="GO" id="GO:0046872">
    <property type="term" value="F:metal ion binding"/>
    <property type="evidence" value="ECO:0007669"/>
    <property type="project" value="UniProtKB-KW"/>
</dbReference>
<evidence type="ECO:0000256" key="7">
    <source>
        <dbReference type="ARBA" id="ARBA00022840"/>
    </source>
</evidence>
<dbReference type="GO" id="GO:0016301">
    <property type="term" value="F:kinase activity"/>
    <property type="evidence" value="ECO:0007669"/>
    <property type="project" value="UniProtKB-KW"/>
</dbReference>
<dbReference type="InterPro" id="IPR045540">
    <property type="entry name" value="YegS/DAGK_C"/>
</dbReference>
<organism evidence="13 14">
    <name type="scientific">candidate division KSB3 bacterium</name>
    <dbReference type="NCBI Taxonomy" id="2044937"/>
    <lineage>
        <taxon>Bacteria</taxon>
        <taxon>candidate division KSB3</taxon>
    </lineage>
</organism>
<keyword evidence="10" id="KW-0594">Phospholipid biosynthesis</keyword>
<evidence type="ECO:0000256" key="3">
    <source>
        <dbReference type="ARBA" id="ARBA00022679"/>
    </source>
</evidence>
<gene>
    <name evidence="13" type="ORF">CSA56_00765</name>
</gene>
<evidence type="ECO:0000256" key="10">
    <source>
        <dbReference type="ARBA" id="ARBA00023209"/>
    </source>
</evidence>
<dbReference type="SUPFAM" id="SSF111331">
    <property type="entry name" value="NAD kinase/diacylglycerol kinase-like"/>
    <property type="match status" value="1"/>
</dbReference>
<dbReference type="GO" id="GO:0005524">
    <property type="term" value="F:ATP binding"/>
    <property type="evidence" value="ECO:0007669"/>
    <property type="project" value="UniProtKB-KW"/>
</dbReference>
<keyword evidence="5" id="KW-0547">Nucleotide-binding</keyword>
<dbReference type="Gene3D" id="2.60.200.40">
    <property type="match status" value="1"/>
</dbReference>
<comment type="caution">
    <text evidence="13">The sequence shown here is derived from an EMBL/GenBank/DDBJ whole genome shotgun (WGS) entry which is preliminary data.</text>
</comment>